<organism evidence="3 4">
    <name type="scientific">Vreelandella neptunia</name>
    <dbReference type="NCBI Taxonomy" id="115551"/>
    <lineage>
        <taxon>Bacteria</taxon>
        <taxon>Pseudomonadati</taxon>
        <taxon>Pseudomonadota</taxon>
        <taxon>Gammaproteobacteria</taxon>
        <taxon>Oceanospirillales</taxon>
        <taxon>Halomonadaceae</taxon>
        <taxon>Vreelandella</taxon>
    </lineage>
</organism>
<dbReference type="Gene3D" id="1.10.443.10">
    <property type="entry name" value="Intergrase catalytic core"/>
    <property type="match status" value="1"/>
</dbReference>
<dbReference type="InterPro" id="IPR013762">
    <property type="entry name" value="Integrase-like_cat_sf"/>
</dbReference>
<name>A0ABZ0YQW0_9GAMM</name>
<dbReference type="RefSeq" id="WP_223288852.1">
    <property type="nucleotide sequence ID" value="NZ_CP140255.1"/>
</dbReference>
<dbReference type="InterPro" id="IPR002104">
    <property type="entry name" value="Integrase_catalytic"/>
</dbReference>
<keyword evidence="4" id="KW-1185">Reference proteome</keyword>
<accession>A0ABZ0YQW0</accession>
<proteinExistence type="predicted"/>
<evidence type="ECO:0000313" key="4">
    <source>
        <dbReference type="Proteomes" id="UP001324794"/>
    </source>
</evidence>
<evidence type="ECO:0000256" key="1">
    <source>
        <dbReference type="ARBA" id="ARBA00023172"/>
    </source>
</evidence>
<protein>
    <submittedName>
        <fullName evidence="3">Site-specific integrase</fullName>
    </submittedName>
</protein>
<dbReference type="EMBL" id="CP140255">
    <property type="protein sequence ID" value="WQH14517.1"/>
    <property type="molecule type" value="Genomic_DNA"/>
</dbReference>
<sequence length="447" mass="51095">MGGHVGIVLWEIPDLIVDQQINREIDSGTGELSICFEGTGNSLGKLPLLYKDDGVSISVANIWLIHLKANLRKKMVNTQAQALLHYFTFLNDTGMAWDTMPAALRKRPTYGFKKHLREAYKNGDIAKSTANSYMGVVIKFYKFYLARNHPFEYPPFKYEIVKVNTSGSHEYMRKTLVHVDTTDLRLKLPNDTSYYGLSRKLLPLNHQEWRVAEKFYKELQTGVSNRGNNTKSVALSQEFKIAIELSRYCGLRRSEIITLPINAIYKPNSEQLRKNYLINADGLTLDPRAGVATKNGTVRIAEIPSELMQRLYHYTNSARYIQRRKLYEESNPEDKYGPPLLLNQLGKPYSPKSIDARWGELRNAIKNELPNFSHKFHNLRSTYAIERLKELLNSGIKEGKALDYLQSVMGHKSRATLLGYLKLSEEVVTANEIHEIATDIILESGEY</sequence>
<dbReference type="PROSITE" id="PS51898">
    <property type="entry name" value="TYR_RECOMBINASE"/>
    <property type="match status" value="1"/>
</dbReference>
<dbReference type="InterPro" id="IPR011010">
    <property type="entry name" value="DNA_brk_join_enz"/>
</dbReference>
<dbReference type="Pfam" id="PF00589">
    <property type="entry name" value="Phage_integrase"/>
    <property type="match status" value="1"/>
</dbReference>
<dbReference type="CDD" id="cd00397">
    <property type="entry name" value="DNA_BRE_C"/>
    <property type="match status" value="1"/>
</dbReference>
<dbReference type="Proteomes" id="UP001324794">
    <property type="component" value="Chromosome"/>
</dbReference>
<gene>
    <name evidence="3" type="ORF">SR894_08230</name>
</gene>
<feature type="domain" description="Tyr recombinase" evidence="2">
    <location>
        <begin position="210"/>
        <end position="433"/>
    </location>
</feature>
<keyword evidence="1" id="KW-0233">DNA recombination</keyword>
<reference evidence="3 4" key="1">
    <citation type="submission" date="2023-11" db="EMBL/GenBank/DDBJ databases">
        <title>MicrobeMod: A computational toolkit for identifying prokaryotic methylation and restriction-modification with nanopore sequencing.</title>
        <authorList>
            <person name="Crits-Christoph A."/>
            <person name="Kang S.C."/>
            <person name="Lee H."/>
            <person name="Ostrov N."/>
        </authorList>
    </citation>
    <scope>NUCLEOTIDE SEQUENCE [LARGE SCALE GENOMIC DNA]</scope>
    <source>
        <strain evidence="3 4">ATCC BAA-805</strain>
    </source>
</reference>
<evidence type="ECO:0000313" key="3">
    <source>
        <dbReference type="EMBL" id="WQH14517.1"/>
    </source>
</evidence>
<evidence type="ECO:0000259" key="2">
    <source>
        <dbReference type="PROSITE" id="PS51898"/>
    </source>
</evidence>
<dbReference type="SUPFAM" id="SSF56349">
    <property type="entry name" value="DNA breaking-rejoining enzymes"/>
    <property type="match status" value="1"/>
</dbReference>